<evidence type="ECO:0000259" key="1">
    <source>
        <dbReference type="SMART" id="SM01321"/>
    </source>
</evidence>
<dbReference type="Pfam" id="PF01797">
    <property type="entry name" value="Y1_Tnp"/>
    <property type="match status" value="1"/>
</dbReference>
<dbReference type="EMBL" id="AZFH01000105">
    <property type="protein sequence ID" value="KRL79429.1"/>
    <property type="molecule type" value="Genomic_DNA"/>
</dbReference>
<sequence length="139" mass="16289">MLKKERTNVYDFNFHLVFVTKYRKQIFTTDELRNNMKTILLSIAENKEIEVSSIEVMSDHVHMLISFKPKYAPSSMVKSLKGTSAREWFKLHPETKSKLWGGHLWSPSFFMSTIGNVSENIVKQYIESQMQKSFKTKFG</sequence>
<comment type="caution">
    <text evidence="2">The sequence shown here is derived from an EMBL/GenBank/DDBJ whole genome shotgun (WGS) entry which is preliminary data.</text>
</comment>
<dbReference type="PATRIC" id="fig|1423740.3.peg.563"/>
<dbReference type="PANTHER" id="PTHR33360:SF2">
    <property type="entry name" value="TRANSPOSASE FOR INSERTION SEQUENCE ELEMENT IS200"/>
    <property type="match status" value="1"/>
</dbReference>
<accession>A0A0R1TLK9</accession>
<dbReference type="OrthoDB" id="9798161at2"/>
<evidence type="ECO:0000313" key="2">
    <source>
        <dbReference type="EMBL" id="KRL79429.1"/>
    </source>
</evidence>
<dbReference type="InterPro" id="IPR036515">
    <property type="entry name" value="Transposase_17_sf"/>
</dbReference>
<dbReference type="AlphaFoldDB" id="A0A0R1TLK9"/>
<dbReference type="PANTHER" id="PTHR33360">
    <property type="entry name" value="TRANSPOSASE FOR INSERTION SEQUENCE ELEMENT IS200"/>
    <property type="match status" value="1"/>
</dbReference>
<dbReference type="Proteomes" id="UP000051048">
    <property type="component" value="Unassembled WGS sequence"/>
</dbReference>
<dbReference type="RefSeq" id="WP_025021314.1">
    <property type="nucleotide sequence ID" value="NZ_AZFH01000105.1"/>
</dbReference>
<dbReference type="NCBIfam" id="NF033573">
    <property type="entry name" value="transpos_IS200"/>
    <property type="match status" value="1"/>
</dbReference>
<dbReference type="SMART" id="SM01321">
    <property type="entry name" value="Y1_Tnp"/>
    <property type="match status" value="1"/>
</dbReference>
<dbReference type="SUPFAM" id="SSF143422">
    <property type="entry name" value="Transposase IS200-like"/>
    <property type="match status" value="1"/>
</dbReference>
<gene>
    <name evidence="2" type="ORF">FC36_GL000521</name>
</gene>
<dbReference type="InterPro" id="IPR002686">
    <property type="entry name" value="Transposase_17"/>
</dbReference>
<protein>
    <submittedName>
        <fullName evidence="2">Transposase</fullName>
    </submittedName>
</protein>
<dbReference type="Gene3D" id="3.30.70.1290">
    <property type="entry name" value="Transposase IS200-like"/>
    <property type="match status" value="1"/>
</dbReference>
<dbReference type="GO" id="GO:0006313">
    <property type="term" value="P:DNA transposition"/>
    <property type="evidence" value="ECO:0007669"/>
    <property type="project" value="InterPro"/>
</dbReference>
<name>A0A0R1TLK9_9LACO</name>
<evidence type="ECO:0000313" key="3">
    <source>
        <dbReference type="Proteomes" id="UP000051048"/>
    </source>
</evidence>
<organism evidence="2 3">
    <name type="scientific">Ligilactobacillus equi DSM 15833 = JCM 10991</name>
    <dbReference type="NCBI Taxonomy" id="1423740"/>
    <lineage>
        <taxon>Bacteria</taxon>
        <taxon>Bacillati</taxon>
        <taxon>Bacillota</taxon>
        <taxon>Bacilli</taxon>
        <taxon>Lactobacillales</taxon>
        <taxon>Lactobacillaceae</taxon>
        <taxon>Ligilactobacillus</taxon>
    </lineage>
</organism>
<reference evidence="2 3" key="1">
    <citation type="journal article" date="2015" name="Genome Announc.">
        <title>Expanding the biotechnology potential of lactobacilli through comparative genomics of 213 strains and associated genera.</title>
        <authorList>
            <person name="Sun Z."/>
            <person name="Harris H.M."/>
            <person name="McCann A."/>
            <person name="Guo C."/>
            <person name="Argimon S."/>
            <person name="Zhang W."/>
            <person name="Yang X."/>
            <person name="Jeffery I.B."/>
            <person name="Cooney J.C."/>
            <person name="Kagawa T.F."/>
            <person name="Liu W."/>
            <person name="Song Y."/>
            <person name="Salvetti E."/>
            <person name="Wrobel A."/>
            <person name="Rasinkangas P."/>
            <person name="Parkhill J."/>
            <person name="Rea M.C."/>
            <person name="O'Sullivan O."/>
            <person name="Ritari J."/>
            <person name="Douillard F.P."/>
            <person name="Paul Ross R."/>
            <person name="Yang R."/>
            <person name="Briner A.E."/>
            <person name="Felis G.E."/>
            <person name="de Vos W.M."/>
            <person name="Barrangou R."/>
            <person name="Klaenhammer T.R."/>
            <person name="Caufield P.W."/>
            <person name="Cui Y."/>
            <person name="Zhang H."/>
            <person name="O'Toole P.W."/>
        </authorList>
    </citation>
    <scope>NUCLEOTIDE SEQUENCE [LARGE SCALE GENOMIC DNA]</scope>
    <source>
        <strain evidence="2 3">DSM 15833</strain>
    </source>
</reference>
<dbReference type="GO" id="GO:0004803">
    <property type="term" value="F:transposase activity"/>
    <property type="evidence" value="ECO:0007669"/>
    <property type="project" value="InterPro"/>
</dbReference>
<proteinExistence type="predicted"/>
<dbReference type="GO" id="GO:0003677">
    <property type="term" value="F:DNA binding"/>
    <property type="evidence" value="ECO:0007669"/>
    <property type="project" value="InterPro"/>
</dbReference>
<feature type="domain" description="Transposase IS200-like" evidence="1">
    <location>
        <begin position="9"/>
        <end position="129"/>
    </location>
</feature>